<gene>
    <name evidence="1" type="ordered locus">MTR_3g108370</name>
</gene>
<reference evidence="2" key="3">
    <citation type="submission" date="2015-04" db="UniProtKB">
        <authorList>
            <consortium name="EnsemblPlants"/>
        </authorList>
    </citation>
    <scope>IDENTIFICATION</scope>
    <source>
        <strain evidence="2">cv. Jemalong A17</strain>
    </source>
</reference>
<dbReference type="HOGENOM" id="CLU_1436427_0_0_1"/>
<dbReference type="EMBL" id="CM001219">
    <property type="protein sequence ID" value="AES73755.1"/>
    <property type="molecule type" value="Genomic_DNA"/>
</dbReference>
<dbReference type="eggNOG" id="KOG1811">
    <property type="taxonomic scope" value="Eukaryota"/>
</dbReference>
<dbReference type="AlphaFoldDB" id="G7JCA2"/>
<dbReference type="STRING" id="3880.G7JCA2"/>
<dbReference type="EnsemblPlants" id="AES73755">
    <property type="protein sequence ID" value="AES73755"/>
    <property type="gene ID" value="MTR_3g108370"/>
</dbReference>
<reference evidence="1 3" key="1">
    <citation type="journal article" date="2011" name="Nature">
        <title>The Medicago genome provides insight into the evolution of rhizobial symbioses.</title>
        <authorList>
            <person name="Young N.D."/>
            <person name="Debelle F."/>
            <person name="Oldroyd G.E."/>
            <person name="Geurts R."/>
            <person name="Cannon S.B."/>
            <person name="Udvardi M.K."/>
            <person name="Benedito V.A."/>
            <person name="Mayer K.F."/>
            <person name="Gouzy J."/>
            <person name="Schoof H."/>
            <person name="Van de Peer Y."/>
            <person name="Proost S."/>
            <person name="Cook D.R."/>
            <person name="Meyers B.C."/>
            <person name="Spannagl M."/>
            <person name="Cheung F."/>
            <person name="De Mita S."/>
            <person name="Krishnakumar V."/>
            <person name="Gundlach H."/>
            <person name="Zhou S."/>
            <person name="Mudge J."/>
            <person name="Bharti A.K."/>
            <person name="Murray J.D."/>
            <person name="Naoumkina M.A."/>
            <person name="Rosen B."/>
            <person name="Silverstein K.A."/>
            <person name="Tang H."/>
            <person name="Rombauts S."/>
            <person name="Zhao P.X."/>
            <person name="Zhou P."/>
            <person name="Barbe V."/>
            <person name="Bardou P."/>
            <person name="Bechner M."/>
            <person name="Bellec A."/>
            <person name="Berger A."/>
            <person name="Berges H."/>
            <person name="Bidwell S."/>
            <person name="Bisseling T."/>
            <person name="Choisne N."/>
            <person name="Couloux A."/>
            <person name="Denny R."/>
            <person name="Deshpande S."/>
            <person name="Dai X."/>
            <person name="Doyle J.J."/>
            <person name="Dudez A.M."/>
            <person name="Farmer A.D."/>
            <person name="Fouteau S."/>
            <person name="Franken C."/>
            <person name="Gibelin C."/>
            <person name="Gish J."/>
            <person name="Goldstein S."/>
            <person name="Gonzalez A.J."/>
            <person name="Green P.J."/>
            <person name="Hallab A."/>
            <person name="Hartog M."/>
            <person name="Hua A."/>
            <person name="Humphray S.J."/>
            <person name="Jeong D.H."/>
            <person name="Jing Y."/>
            <person name="Jocker A."/>
            <person name="Kenton S.M."/>
            <person name="Kim D.J."/>
            <person name="Klee K."/>
            <person name="Lai H."/>
            <person name="Lang C."/>
            <person name="Lin S."/>
            <person name="Macmil S.L."/>
            <person name="Magdelenat G."/>
            <person name="Matthews L."/>
            <person name="McCorrison J."/>
            <person name="Monaghan E.L."/>
            <person name="Mun J.H."/>
            <person name="Najar F.Z."/>
            <person name="Nicholson C."/>
            <person name="Noirot C."/>
            <person name="O'Bleness M."/>
            <person name="Paule C.R."/>
            <person name="Poulain J."/>
            <person name="Prion F."/>
            <person name="Qin B."/>
            <person name="Qu C."/>
            <person name="Retzel E.F."/>
            <person name="Riddle C."/>
            <person name="Sallet E."/>
            <person name="Samain S."/>
            <person name="Samson N."/>
            <person name="Sanders I."/>
            <person name="Saurat O."/>
            <person name="Scarpelli C."/>
            <person name="Schiex T."/>
            <person name="Segurens B."/>
            <person name="Severin A.J."/>
            <person name="Sherrier D.J."/>
            <person name="Shi R."/>
            <person name="Sims S."/>
            <person name="Singer S.R."/>
            <person name="Sinharoy S."/>
            <person name="Sterck L."/>
            <person name="Viollet A."/>
            <person name="Wang B.B."/>
            <person name="Wang K."/>
            <person name="Wang M."/>
            <person name="Wang X."/>
            <person name="Warfsmann J."/>
            <person name="Weissenbach J."/>
            <person name="White D.D."/>
            <person name="White J.D."/>
            <person name="Wiley G.B."/>
            <person name="Wincker P."/>
            <person name="Xing Y."/>
            <person name="Yang L."/>
            <person name="Yao Z."/>
            <person name="Ying F."/>
            <person name="Zhai J."/>
            <person name="Zhou L."/>
            <person name="Zuber A."/>
            <person name="Denarie J."/>
            <person name="Dixon R.A."/>
            <person name="May G.D."/>
            <person name="Schwartz D.C."/>
            <person name="Rogers J."/>
            <person name="Quetier F."/>
            <person name="Town C.D."/>
            <person name="Roe B.A."/>
        </authorList>
    </citation>
    <scope>NUCLEOTIDE SEQUENCE [LARGE SCALE GENOMIC DNA]</scope>
    <source>
        <strain evidence="1">A17</strain>
        <strain evidence="2 3">cv. Jemalong A17</strain>
    </source>
</reference>
<dbReference type="PANTHER" id="PTHR35478:SF1">
    <property type="entry name" value="ZINC FINGER FYVE DOMAIN-CONTAINING PROTEIN 26"/>
    <property type="match status" value="1"/>
</dbReference>
<sequence length="189" mass="21876">MTVTTCFSHLPTGFKERKKRIELRERKIELFGEELNECRPKQKECYADLVFFTSSLINLQKEAQRVFHGLQKDVCDETAPKDVYRKRKSYKLGLYFIFSAYGQEQLPFVSIVVEWMVTGGSLKDESIHSCHKYENWSSYLILSLELRSLYLILPPSLNALLALCSDESVFAKFSLGFCINQIKNVLSSH</sequence>
<evidence type="ECO:0000313" key="1">
    <source>
        <dbReference type="EMBL" id="AES73755.1"/>
    </source>
</evidence>
<name>G7JCA2_MEDTR</name>
<dbReference type="PaxDb" id="3880-AES73755"/>
<proteinExistence type="predicted"/>
<evidence type="ECO:0000313" key="2">
    <source>
        <dbReference type="EnsemblPlants" id="AES73755"/>
    </source>
</evidence>
<accession>G7JCA2</accession>
<keyword evidence="3" id="KW-1185">Reference proteome</keyword>
<evidence type="ECO:0000313" key="3">
    <source>
        <dbReference type="Proteomes" id="UP000002051"/>
    </source>
</evidence>
<dbReference type="PANTHER" id="PTHR35478">
    <property type="entry name" value="ZINC FINGER FYVE DOMAIN PROTEIN"/>
    <property type="match status" value="1"/>
</dbReference>
<reference evidence="1 3" key="2">
    <citation type="journal article" date="2014" name="BMC Genomics">
        <title>An improved genome release (version Mt4.0) for the model legume Medicago truncatula.</title>
        <authorList>
            <person name="Tang H."/>
            <person name="Krishnakumar V."/>
            <person name="Bidwell S."/>
            <person name="Rosen B."/>
            <person name="Chan A."/>
            <person name="Zhou S."/>
            <person name="Gentzbittel L."/>
            <person name="Childs K.L."/>
            <person name="Yandell M."/>
            <person name="Gundlach H."/>
            <person name="Mayer K.F."/>
            <person name="Schwartz D.C."/>
            <person name="Town C.D."/>
        </authorList>
    </citation>
    <scope>GENOME REANNOTATION</scope>
    <source>
        <strain evidence="2 3">cv. Jemalong A17</strain>
    </source>
</reference>
<protein>
    <submittedName>
        <fullName evidence="1 2">Uncharacterized protein</fullName>
    </submittedName>
</protein>
<dbReference type="Proteomes" id="UP000002051">
    <property type="component" value="Chromosome 3"/>
</dbReference>
<organism evidence="1 3">
    <name type="scientific">Medicago truncatula</name>
    <name type="common">Barrel medic</name>
    <name type="synonym">Medicago tribuloides</name>
    <dbReference type="NCBI Taxonomy" id="3880"/>
    <lineage>
        <taxon>Eukaryota</taxon>
        <taxon>Viridiplantae</taxon>
        <taxon>Streptophyta</taxon>
        <taxon>Embryophyta</taxon>
        <taxon>Tracheophyta</taxon>
        <taxon>Spermatophyta</taxon>
        <taxon>Magnoliopsida</taxon>
        <taxon>eudicotyledons</taxon>
        <taxon>Gunneridae</taxon>
        <taxon>Pentapetalae</taxon>
        <taxon>rosids</taxon>
        <taxon>fabids</taxon>
        <taxon>Fabales</taxon>
        <taxon>Fabaceae</taxon>
        <taxon>Papilionoideae</taxon>
        <taxon>50 kb inversion clade</taxon>
        <taxon>NPAAA clade</taxon>
        <taxon>Hologalegina</taxon>
        <taxon>IRL clade</taxon>
        <taxon>Trifolieae</taxon>
        <taxon>Medicago</taxon>
    </lineage>
</organism>